<evidence type="ECO:0000256" key="4">
    <source>
        <dbReference type="ARBA" id="ARBA00022692"/>
    </source>
</evidence>
<feature type="transmembrane region" description="Helical" evidence="7">
    <location>
        <begin position="321"/>
        <end position="339"/>
    </location>
</feature>
<reference evidence="8 9" key="1">
    <citation type="submission" date="2024-04" db="EMBL/GenBank/DDBJ databases">
        <authorList>
            <consortium name="Genoscope - CEA"/>
            <person name="William W."/>
        </authorList>
    </citation>
    <scope>NUCLEOTIDE SEQUENCE [LARGE SCALE GENOMIC DNA]</scope>
</reference>
<dbReference type="PANTHER" id="PTHR10231">
    <property type="entry name" value="NUCLEOTIDE-SUGAR TRANSMEMBRANE TRANSPORTER"/>
    <property type="match status" value="1"/>
</dbReference>
<dbReference type="GO" id="GO:0000139">
    <property type="term" value="C:Golgi membrane"/>
    <property type="evidence" value="ECO:0007669"/>
    <property type="project" value="InterPro"/>
</dbReference>
<dbReference type="PIRSF" id="PIRSF005799">
    <property type="entry name" value="UDP-gal_transpt"/>
    <property type="match status" value="1"/>
</dbReference>
<feature type="transmembrane region" description="Helical" evidence="7">
    <location>
        <begin position="158"/>
        <end position="179"/>
    </location>
</feature>
<evidence type="ECO:0000313" key="9">
    <source>
        <dbReference type="Proteomes" id="UP001497497"/>
    </source>
</evidence>
<evidence type="ECO:0000256" key="5">
    <source>
        <dbReference type="ARBA" id="ARBA00022989"/>
    </source>
</evidence>
<dbReference type="Pfam" id="PF04142">
    <property type="entry name" value="Nuc_sug_transp"/>
    <property type="match status" value="1"/>
</dbReference>
<dbReference type="SUPFAM" id="SSF103481">
    <property type="entry name" value="Multidrug resistance efflux transporter EmrE"/>
    <property type="match status" value="1"/>
</dbReference>
<feature type="transmembrane region" description="Helical" evidence="7">
    <location>
        <begin position="266"/>
        <end position="287"/>
    </location>
</feature>
<evidence type="ECO:0000256" key="7">
    <source>
        <dbReference type="SAM" id="Phobius"/>
    </source>
</evidence>
<proteinExistence type="inferred from homology"/>
<protein>
    <submittedName>
        <fullName evidence="8">Uncharacterized protein</fullName>
    </submittedName>
</protein>
<feature type="transmembrane region" description="Helical" evidence="7">
    <location>
        <begin position="103"/>
        <end position="124"/>
    </location>
</feature>
<feature type="transmembrane region" description="Helical" evidence="7">
    <location>
        <begin position="66"/>
        <end position="88"/>
    </location>
</feature>
<organism evidence="8 9">
    <name type="scientific">Lymnaea stagnalis</name>
    <name type="common">Great pond snail</name>
    <name type="synonym">Helix stagnalis</name>
    <dbReference type="NCBI Taxonomy" id="6523"/>
    <lineage>
        <taxon>Eukaryota</taxon>
        <taxon>Metazoa</taxon>
        <taxon>Spiralia</taxon>
        <taxon>Lophotrochozoa</taxon>
        <taxon>Mollusca</taxon>
        <taxon>Gastropoda</taxon>
        <taxon>Heterobranchia</taxon>
        <taxon>Euthyneura</taxon>
        <taxon>Panpulmonata</taxon>
        <taxon>Hygrophila</taxon>
        <taxon>Lymnaeoidea</taxon>
        <taxon>Lymnaeidae</taxon>
        <taxon>Lymnaea</taxon>
    </lineage>
</organism>
<dbReference type="InterPro" id="IPR007271">
    <property type="entry name" value="Nuc_sug_transpt"/>
</dbReference>
<keyword evidence="6 7" id="KW-0472">Membrane</keyword>
<comment type="subcellular location">
    <subcellularLocation>
        <location evidence="1">Membrane</location>
        <topology evidence="1">Multi-pass membrane protein</topology>
    </subcellularLocation>
</comment>
<feature type="transmembrane region" description="Helical" evidence="7">
    <location>
        <begin position="130"/>
        <end position="151"/>
    </location>
</feature>
<dbReference type="AlphaFoldDB" id="A0AAV2H1I4"/>
<keyword evidence="3" id="KW-0762">Sugar transport</keyword>
<keyword evidence="9" id="KW-1185">Reference proteome</keyword>
<comment type="similarity">
    <text evidence="2">Belongs to the nucleotide-sugar transporter family. SLC35A subfamily.</text>
</comment>
<feature type="transmembrane region" description="Helical" evidence="7">
    <location>
        <begin position="294"/>
        <end position="315"/>
    </location>
</feature>
<evidence type="ECO:0000256" key="3">
    <source>
        <dbReference type="ARBA" id="ARBA00022597"/>
    </source>
</evidence>
<feature type="transmembrane region" description="Helical" evidence="7">
    <location>
        <begin position="35"/>
        <end position="54"/>
    </location>
</feature>
<evidence type="ECO:0000313" key="8">
    <source>
        <dbReference type="EMBL" id="CAL1526983.1"/>
    </source>
</evidence>
<name>A0AAV2H1I4_LYMST</name>
<dbReference type="NCBIfam" id="TIGR00803">
    <property type="entry name" value="nst"/>
    <property type="match status" value="1"/>
</dbReference>
<accession>A0AAV2H1I4</accession>
<dbReference type="GO" id="GO:0015165">
    <property type="term" value="F:pyrimidine nucleotide-sugar transmembrane transporter activity"/>
    <property type="evidence" value="ECO:0007669"/>
    <property type="project" value="InterPro"/>
</dbReference>
<keyword evidence="5 7" id="KW-1133">Transmembrane helix</keyword>
<comment type="caution">
    <text evidence="8">The sequence shown here is derived from an EMBL/GenBank/DDBJ whole genome shotgun (WGS) entry which is preliminary data.</text>
</comment>
<sequence length="347" mass="39370">METNKSVTSIVHPDVKMVWYKKATRFLFKMEVKKILWIGVIVGAIFMYGSYGIFIDLCKVDEKIPFLTSSSVLITEVVKLFICLLVLLSERKIDQMPVLKRSLVFPFALPALCYCVNNNLAVFMQTQMDPATYMVLGNLKIVTTAILYKLIIRKQFTMLQWMAVALLTCGGAINSIAALKTKTISLSEIHITFLGLGTLLCYCFISGFAGVFTEYILKKDVEMSVYYQNVLLYIFGVLFNFILWVIQAYQKSSTTDENYFYLFQGYSVFTWAVIITQAATGIIFSLIMKYNNNIVRLFIIAAAPLITTALSYYLFGLQIHAEFAVSATFILIAAVLYSYKKNEDIKT</sequence>
<gene>
    <name evidence="8" type="ORF">GSLYS_00001160001</name>
</gene>
<dbReference type="InterPro" id="IPR037185">
    <property type="entry name" value="EmrE-like"/>
</dbReference>
<evidence type="ECO:0000256" key="1">
    <source>
        <dbReference type="ARBA" id="ARBA00004141"/>
    </source>
</evidence>
<keyword evidence="3" id="KW-0813">Transport</keyword>
<feature type="transmembrane region" description="Helical" evidence="7">
    <location>
        <begin position="225"/>
        <end position="246"/>
    </location>
</feature>
<dbReference type="Proteomes" id="UP001497497">
    <property type="component" value="Unassembled WGS sequence"/>
</dbReference>
<evidence type="ECO:0000256" key="6">
    <source>
        <dbReference type="ARBA" id="ARBA00023136"/>
    </source>
</evidence>
<evidence type="ECO:0000256" key="2">
    <source>
        <dbReference type="ARBA" id="ARBA00009976"/>
    </source>
</evidence>
<feature type="transmembrane region" description="Helical" evidence="7">
    <location>
        <begin position="191"/>
        <end position="213"/>
    </location>
</feature>
<keyword evidence="4 7" id="KW-0812">Transmembrane</keyword>
<dbReference type="EMBL" id="CAXITT010000011">
    <property type="protein sequence ID" value="CAL1526983.1"/>
    <property type="molecule type" value="Genomic_DNA"/>
</dbReference>